<dbReference type="Pfam" id="PF11952">
    <property type="entry name" value="XTBD"/>
    <property type="match status" value="1"/>
</dbReference>
<dbReference type="AlphaFoldDB" id="E9GP90"/>
<protein>
    <recommendedName>
        <fullName evidence="2">XRN2-binding (XTBD) domain-containing protein</fullName>
    </recommendedName>
</protein>
<sequence length="333" mass="36722">MEQPPPIEDIRISFRKPYEPDLHWNLRRAFIEINGEKMERRKLLKLSDKLMNMEFVGQQFSSMCCVGNNPQQTTTTRSGRQETKGLQIHQHRKANPKNQEGAVAQDGAVASLGGTTTASTTEGADRTRSAATRCPSPSVGANLGDSKEAPQRGITRRSSPPEILRRHPLPSSRGTGPTTGSTACSGLIAGANPGTSSRHRATTTRSTLPSAARRKRFTSASSISSRKTGGSSSSCSPKRTNRKFSSMCCTSHKKDCKNGGIHEDLMREYADLTPSPASAERISKDKKLRRKYKKFSKPNVIRGPRYEFDWFAGRWCIYSGYIDSLLLGNGVWQ</sequence>
<reference evidence="3 4" key="1">
    <citation type="journal article" date="2011" name="Science">
        <title>The ecoresponsive genome of Daphnia pulex.</title>
        <authorList>
            <person name="Colbourne J.K."/>
            <person name="Pfrender M.E."/>
            <person name="Gilbert D."/>
            <person name="Thomas W.K."/>
            <person name="Tucker A."/>
            <person name="Oakley T.H."/>
            <person name="Tokishita S."/>
            <person name="Aerts A."/>
            <person name="Arnold G.J."/>
            <person name="Basu M.K."/>
            <person name="Bauer D.J."/>
            <person name="Caceres C.E."/>
            <person name="Carmel L."/>
            <person name="Casola C."/>
            <person name="Choi J.H."/>
            <person name="Detter J.C."/>
            <person name="Dong Q."/>
            <person name="Dusheyko S."/>
            <person name="Eads B.D."/>
            <person name="Frohlich T."/>
            <person name="Geiler-Samerotte K.A."/>
            <person name="Gerlach D."/>
            <person name="Hatcher P."/>
            <person name="Jogdeo S."/>
            <person name="Krijgsveld J."/>
            <person name="Kriventseva E.V."/>
            <person name="Kultz D."/>
            <person name="Laforsch C."/>
            <person name="Lindquist E."/>
            <person name="Lopez J."/>
            <person name="Manak J.R."/>
            <person name="Muller J."/>
            <person name="Pangilinan J."/>
            <person name="Patwardhan R.P."/>
            <person name="Pitluck S."/>
            <person name="Pritham E.J."/>
            <person name="Rechtsteiner A."/>
            <person name="Rho M."/>
            <person name="Rogozin I.B."/>
            <person name="Sakarya O."/>
            <person name="Salamov A."/>
            <person name="Schaack S."/>
            <person name="Shapiro H."/>
            <person name="Shiga Y."/>
            <person name="Skalitzky C."/>
            <person name="Smith Z."/>
            <person name="Souvorov A."/>
            <person name="Sung W."/>
            <person name="Tang Z."/>
            <person name="Tsuchiya D."/>
            <person name="Tu H."/>
            <person name="Vos H."/>
            <person name="Wang M."/>
            <person name="Wolf Y.I."/>
            <person name="Yamagata H."/>
            <person name="Yamada T."/>
            <person name="Ye Y."/>
            <person name="Shaw J.R."/>
            <person name="Andrews J."/>
            <person name="Crease T.J."/>
            <person name="Tang H."/>
            <person name="Lucas S.M."/>
            <person name="Robertson H.M."/>
            <person name="Bork P."/>
            <person name="Koonin E.V."/>
            <person name="Zdobnov E.M."/>
            <person name="Grigoriev I.V."/>
            <person name="Lynch M."/>
            <person name="Boore J.L."/>
        </authorList>
    </citation>
    <scope>NUCLEOTIDE SEQUENCE [LARGE SCALE GENOMIC DNA]</scope>
</reference>
<dbReference type="HOGENOM" id="CLU_834874_0_0_1"/>
<evidence type="ECO:0000313" key="3">
    <source>
        <dbReference type="EMBL" id="EFX78723.1"/>
    </source>
</evidence>
<accession>E9GP90</accession>
<feature type="compositionally biased region" description="Low complexity" evidence="1">
    <location>
        <begin position="219"/>
        <end position="236"/>
    </location>
</feature>
<dbReference type="OrthoDB" id="2359216at2759"/>
<gene>
    <name evidence="3" type="ORF">DAPPUDRAFT_105049</name>
</gene>
<evidence type="ECO:0000259" key="2">
    <source>
        <dbReference type="PROSITE" id="PS51827"/>
    </source>
</evidence>
<dbReference type="EMBL" id="GL732556">
    <property type="protein sequence ID" value="EFX78723.1"/>
    <property type="molecule type" value="Genomic_DNA"/>
</dbReference>
<dbReference type="InParanoid" id="E9GP90"/>
<dbReference type="KEGG" id="dpx:DAPPUDRAFT_105049"/>
<feature type="compositionally biased region" description="Polar residues" evidence="1">
    <location>
        <begin position="68"/>
        <end position="78"/>
    </location>
</feature>
<feature type="compositionally biased region" description="Low complexity" evidence="1">
    <location>
        <begin position="107"/>
        <end position="122"/>
    </location>
</feature>
<dbReference type="Proteomes" id="UP000000305">
    <property type="component" value="Unassembled WGS sequence"/>
</dbReference>
<evidence type="ECO:0000313" key="4">
    <source>
        <dbReference type="Proteomes" id="UP000000305"/>
    </source>
</evidence>
<keyword evidence="4" id="KW-1185">Reference proteome</keyword>
<feature type="region of interest" description="Disordered" evidence="1">
    <location>
        <begin position="68"/>
        <end position="243"/>
    </location>
</feature>
<feature type="domain" description="XRN2-binding (XTBD)" evidence="2">
    <location>
        <begin position="11"/>
        <end position="98"/>
    </location>
</feature>
<dbReference type="PROSITE" id="PS51827">
    <property type="entry name" value="XTBD"/>
    <property type="match status" value="1"/>
</dbReference>
<dbReference type="InterPro" id="IPR021859">
    <property type="entry name" value="XTBD"/>
</dbReference>
<name>E9GP90_DAPPU</name>
<organism evidence="3 4">
    <name type="scientific">Daphnia pulex</name>
    <name type="common">Water flea</name>
    <dbReference type="NCBI Taxonomy" id="6669"/>
    <lineage>
        <taxon>Eukaryota</taxon>
        <taxon>Metazoa</taxon>
        <taxon>Ecdysozoa</taxon>
        <taxon>Arthropoda</taxon>
        <taxon>Crustacea</taxon>
        <taxon>Branchiopoda</taxon>
        <taxon>Diplostraca</taxon>
        <taxon>Cladocera</taxon>
        <taxon>Anomopoda</taxon>
        <taxon>Daphniidae</taxon>
        <taxon>Daphnia</taxon>
    </lineage>
</organism>
<proteinExistence type="predicted"/>
<evidence type="ECO:0000256" key="1">
    <source>
        <dbReference type="SAM" id="MobiDB-lite"/>
    </source>
</evidence>
<feature type="compositionally biased region" description="Low complexity" evidence="1">
    <location>
        <begin position="169"/>
        <end position="182"/>
    </location>
</feature>
<dbReference type="PANTHER" id="PTHR48430">
    <property type="entry name" value="PARTNER OF XRN-2 PROTEIN 1"/>
    <property type="match status" value="1"/>
</dbReference>
<dbReference type="PANTHER" id="PTHR48430:SF1">
    <property type="entry name" value="PARTNER OF XRN-2 PROTEIN 1"/>
    <property type="match status" value="1"/>
</dbReference>